<evidence type="ECO:0000259" key="1">
    <source>
        <dbReference type="Pfam" id="PF13924"/>
    </source>
</evidence>
<protein>
    <recommendedName>
        <fullName evidence="1">Lipocalin-like domain-containing protein</fullName>
    </recommendedName>
</protein>
<dbReference type="RefSeq" id="XP_070913597.1">
    <property type="nucleotide sequence ID" value="XM_071057496.1"/>
</dbReference>
<dbReference type="InterPro" id="IPR024311">
    <property type="entry name" value="Lipocalin-like"/>
</dbReference>
<dbReference type="Proteomes" id="UP001628179">
    <property type="component" value="Unassembled WGS sequence"/>
</dbReference>
<proteinExistence type="predicted"/>
<sequence length="163" mass="18031">MKTDHIIAALAGTYSLINSTACASWQNGTIIPNSWGLNPVGLLTYTRYGYMAASMAATEERWRPQNISWPPKDSDSDADWALVGRHSMSYTGLFSLNESVPATKYQGQLLHGPMVAASVPAMVGSTSVRNYEVHEREDGIYLMVWLVSGSVRSEMWWKRVAKG</sequence>
<dbReference type="GeneID" id="98172819"/>
<feature type="domain" description="Lipocalin-like" evidence="1">
    <location>
        <begin position="12"/>
        <end position="160"/>
    </location>
</feature>
<reference evidence="2 3" key="1">
    <citation type="submission" date="2024-09" db="EMBL/GenBank/DDBJ databases">
        <title>Itraconazole resistance in Madurella fahalii resulting from another homologue of gene encoding cytochrome P450 14-alpha sterol demethylase (CYP51).</title>
        <authorList>
            <person name="Yoshioka I."/>
            <person name="Fahal A.H."/>
            <person name="Kaneko S."/>
            <person name="Yaguchi T."/>
        </authorList>
    </citation>
    <scope>NUCLEOTIDE SEQUENCE [LARGE SCALE GENOMIC DNA]</scope>
    <source>
        <strain evidence="2 3">IFM 68171</strain>
    </source>
</reference>
<evidence type="ECO:0000313" key="2">
    <source>
        <dbReference type="EMBL" id="GAB1311864.1"/>
    </source>
</evidence>
<evidence type="ECO:0000313" key="3">
    <source>
        <dbReference type="Proteomes" id="UP001628179"/>
    </source>
</evidence>
<name>A0ABQ0G2F6_9PEZI</name>
<keyword evidence="3" id="KW-1185">Reference proteome</keyword>
<accession>A0ABQ0G2F6</accession>
<comment type="caution">
    <text evidence="2">The sequence shown here is derived from an EMBL/GenBank/DDBJ whole genome shotgun (WGS) entry which is preliminary data.</text>
</comment>
<organism evidence="2 3">
    <name type="scientific">Madurella fahalii</name>
    <dbReference type="NCBI Taxonomy" id="1157608"/>
    <lineage>
        <taxon>Eukaryota</taxon>
        <taxon>Fungi</taxon>
        <taxon>Dikarya</taxon>
        <taxon>Ascomycota</taxon>
        <taxon>Pezizomycotina</taxon>
        <taxon>Sordariomycetes</taxon>
        <taxon>Sordariomycetidae</taxon>
        <taxon>Sordariales</taxon>
        <taxon>Sordariales incertae sedis</taxon>
        <taxon>Madurella</taxon>
    </lineage>
</organism>
<gene>
    <name evidence="2" type="ORF">MFIFM68171_02074</name>
</gene>
<dbReference type="EMBL" id="BAAFSV010000001">
    <property type="protein sequence ID" value="GAB1311864.1"/>
    <property type="molecule type" value="Genomic_DNA"/>
</dbReference>
<dbReference type="Pfam" id="PF13924">
    <property type="entry name" value="Lipocalin_5"/>
    <property type="match status" value="1"/>
</dbReference>